<gene>
    <name evidence="2" type="ORF">FKZ61_03360</name>
</gene>
<organism evidence="2 3">
    <name type="scientific">Litorilinea aerophila</name>
    <dbReference type="NCBI Taxonomy" id="1204385"/>
    <lineage>
        <taxon>Bacteria</taxon>
        <taxon>Bacillati</taxon>
        <taxon>Chloroflexota</taxon>
        <taxon>Caldilineae</taxon>
        <taxon>Caldilineales</taxon>
        <taxon>Caldilineaceae</taxon>
        <taxon>Litorilinea</taxon>
    </lineage>
</organism>
<dbReference type="Pfam" id="PF01261">
    <property type="entry name" value="AP_endonuc_2"/>
    <property type="match status" value="1"/>
</dbReference>
<dbReference type="Gene3D" id="3.20.20.150">
    <property type="entry name" value="Divalent-metal-dependent TIM barrel enzymes"/>
    <property type="match status" value="1"/>
</dbReference>
<dbReference type="PANTHER" id="PTHR12110">
    <property type="entry name" value="HYDROXYPYRUVATE ISOMERASE"/>
    <property type="match status" value="1"/>
</dbReference>
<reference evidence="2 3" key="1">
    <citation type="submission" date="2019-06" db="EMBL/GenBank/DDBJ databases">
        <title>Genome sequence of Litorilinea aerophila BAA-2444.</title>
        <authorList>
            <person name="Maclea K.S."/>
            <person name="Maurais E.G."/>
            <person name="Iannazzi L.C."/>
        </authorList>
    </citation>
    <scope>NUCLEOTIDE SEQUENCE [LARGE SCALE GENOMIC DNA]</scope>
    <source>
        <strain evidence="2 3">ATCC BAA-2444</strain>
    </source>
</reference>
<accession>A0A540VL21</accession>
<proteinExistence type="predicted"/>
<evidence type="ECO:0000313" key="3">
    <source>
        <dbReference type="Proteomes" id="UP000317371"/>
    </source>
</evidence>
<keyword evidence="3" id="KW-1185">Reference proteome</keyword>
<comment type="caution">
    <text evidence="2">The sequence shown here is derived from an EMBL/GenBank/DDBJ whole genome shotgun (WGS) entry which is preliminary data.</text>
</comment>
<dbReference type="InterPro" id="IPR036237">
    <property type="entry name" value="Xyl_isomerase-like_sf"/>
</dbReference>
<dbReference type="EMBL" id="VIGC01000003">
    <property type="protein sequence ID" value="TQE97464.1"/>
    <property type="molecule type" value="Genomic_DNA"/>
</dbReference>
<dbReference type="AlphaFoldDB" id="A0A540VL21"/>
<evidence type="ECO:0000313" key="2">
    <source>
        <dbReference type="EMBL" id="TQE97464.1"/>
    </source>
</evidence>
<sequence>MAGIYPAPLSRCTRGKLDVSFSPRPRPNLYQLPSLIPSQPHEEEPMPFKLSYSTLRWKSPDLEPALEALKEAGWDGWECRLPLDWLGTPQRLRQICRNADMPLAVYTAQGSPDQRDYEHVERNKRRMEFAAEMEVDCFMFMNGRKPEGRPVTRDDIIAAAEGAEAWAEYAAQFGLELSYHIHTNLLVDSIEDWRTYMAHLRKAKLCIDVSHAQLWGYDPVEAIRDFQDQLNYIHLQDYASTSRREDGFYLPVWCDVGESQNVDFPAIRAALEEIGFQRWVTACPGQPIPGQDDPLSEARRSARMVDYLRGIGY</sequence>
<dbReference type="GO" id="GO:0016853">
    <property type="term" value="F:isomerase activity"/>
    <property type="evidence" value="ECO:0007669"/>
    <property type="project" value="UniProtKB-KW"/>
</dbReference>
<dbReference type="InterPro" id="IPR013022">
    <property type="entry name" value="Xyl_isomerase-like_TIM-brl"/>
</dbReference>
<evidence type="ECO:0000259" key="1">
    <source>
        <dbReference type="Pfam" id="PF01261"/>
    </source>
</evidence>
<protein>
    <submittedName>
        <fullName evidence="2">Sugar phosphate isomerase/epimerase</fullName>
    </submittedName>
</protein>
<keyword evidence="2" id="KW-0413">Isomerase</keyword>
<dbReference type="Proteomes" id="UP000317371">
    <property type="component" value="Unassembled WGS sequence"/>
</dbReference>
<feature type="domain" description="Xylose isomerase-like TIM barrel" evidence="1">
    <location>
        <begin position="66"/>
        <end position="286"/>
    </location>
</feature>
<dbReference type="PANTHER" id="PTHR12110:SF41">
    <property type="entry name" value="INOSOSE DEHYDRATASE"/>
    <property type="match status" value="1"/>
</dbReference>
<name>A0A540VL21_9CHLR</name>
<dbReference type="OrthoDB" id="9779184at2"/>
<dbReference type="InterPro" id="IPR050312">
    <property type="entry name" value="IolE/XylAMocC-like"/>
</dbReference>
<dbReference type="SUPFAM" id="SSF51658">
    <property type="entry name" value="Xylose isomerase-like"/>
    <property type="match status" value="1"/>
</dbReference>
<dbReference type="InParanoid" id="A0A540VL21"/>